<accession>A0A6A6KW38</accession>
<dbReference type="EMBL" id="JAAGAX010000014">
    <property type="protein sequence ID" value="KAF2292784.1"/>
    <property type="molecule type" value="Genomic_DNA"/>
</dbReference>
<dbReference type="Pfam" id="PF14223">
    <property type="entry name" value="Retrotran_gag_2"/>
    <property type="match status" value="1"/>
</dbReference>
<name>A0A6A6KW38_HEVBR</name>
<keyword evidence="3" id="KW-0964">Secreted</keyword>
<evidence type="ECO:0000256" key="1">
    <source>
        <dbReference type="ARBA" id="ARBA00004191"/>
    </source>
</evidence>
<dbReference type="GO" id="GO:0008270">
    <property type="term" value="F:zinc ion binding"/>
    <property type="evidence" value="ECO:0007669"/>
    <property type="project" value="InterPro"/>
</dbReference>
<protein>
    <submittedName>
        <fullName evidence="8">Uncharacterized protein</fullName>
    </submittedName>
</protein>
<dbReference type="GO" id="GO:0003676">
    <property type="term" value="F:nucleic acid binding"/>
    <property type="evidence" value="ECO:0007669"/>
    <property type="project" value="InterPro"/>
</dbReference>
<feature type="region of interest" description="Disordered" evidence="7">
    <location>
        <begin position="225"/>
        <end position="248"/>
    </location>
</feature>
<dbReference type="GO" id="GO:0004650">
    <property type="term" value="F:polygalacturonase activity"/>
    <property type="evidence" value="ECO:0007669"/>
    <property type="project" value="InterPro"/>
</dbReference>
<dbReference type="AlphaFoldDB" id="A0A6A6KW38"/>
<proteinExistence type="inferred from homology"/>
<evidence type="ECO:0000313" key="8">
    <source>
        <dbReference type="EMBL" id="KAF2292784.1"/>
    </source>
</evidence>
<dbReference type="SUPFAM" id="SSF51126">
    <property type="entry name" value="Pectin lyase-like"/>
    <property type="match status" value="1"/>
</dbReference>
<evidence type="ECO:0000256" key="6">
    <source>
        <dbReference type="RuleBase" id="RU361169"/>
    </source>
</evidence>
<gene>
    <name evidence="8" type="ORF">GH714_028280</name>
</gene>
<dbReference type="InterPro" id="IPR011050">
    <property type="entry name" value="Pectin_lyase_fold/virulence"/>
</dbReference>
<organism evidence="8 9">
    <name type="scientific">Hevea brasiliensis</name>
    <name type="common">Para rubber tree</name>
    <name type="synonym">Siphonia brasiliensis</name>
    <dbReference type="NCBI Taxonomy" id="3981"/>
    <lineage>
        <taxon>Eukaryota</taxon>
        <taxon>Viridiplantae</taxon>
        <taxon>Streptophyta</taxon>
        <taxon>Embryophyta</taxon>
        <taxon>Tracheophyta</taxon>
        <taxon>Spermatophyta</taxon>
        <taxon>Magnoliopsida</taxon>
        <taxon>eudicotyledons</taxon>
        <taxon>Gunneridae</taxon>
        <taxon>Pentapetalae</taxon>
        <taxon>rosids</taxon>
        <taxon>fabids</taxon>
        <taxon>Malpighiales</taxon>
        <taxon>Euphorbiaceae</taxon>
        <taxon>Crotonoideae</taxon>
        <taxon>Micrandreae</taxon>
        <taxon>Hevea</taxon>
    </lineage>
</organism>
<comment type="subcellular location">
    <subcellularLocation>
        <location evidence="1">Secreted</location>
        <location evidence="1">Cell wall</location>
    </subcellularLocation>
</comment>
<dbReference type="InterPro" id="IPR036875">
    <property type="entry name" value="Znf_CCHC_sf"/>
</dbReference>
<dbReference type="PANTHER" id="PTHR35317">
    <property type="entry name" value="OS04G0629600 PROTEIN"/>
    <property type="match status" value="1"/>
</dbReference>
<dbReference type="SUPFAM" id="SSF57756">
    <property type="entry name" value="Retrovirus zinc finger-like domains"/>
    <property type="match status" value="1"/>
</dbReference>
<dbReference type="GO" id="GO:0005975">
    <property type="term" value="P:carbohydrate metabolic process"/>
    <property type="evidence" value="ECO:0007669"/>
    <property type="project" value="InterPro"/>
</dbReference>
<keyword evidence="5 6" id="KW-0326">Glycosidase</keyword>
<keyword evidence="9" id="KW-1185">Reference proteome</keyword>
<sequence length="548" mass="61208">MEASSAETPFNAIAPPVFNGENYQVWAIRMEAYLDANDLWEAVEEDYQVLPLPDNPTMAQMKSFKERKARKSKAKNCLFAAVSSSIFTKIMSLKTAFDIWNYLKKEYEGNEKIKGMQVLNLVREFEMQKMKESETIKEYSDRLLNIVNKVRLFGTEFADTRIVQKILVTVPERFEATISSLENTKDLSKIGLAELIHALQAQEQRRLMRSEGSVEGALAAKVQTNQGGKGKYKGNKKEGSDSSKSDFPPCKHCNKKGHPPSKCWRRPDVKCEKCQKMGHHQKICKSNIQKVVAQVDLQQKNVVQVADHEEEQLFVATCLAARDQAGTIPSQDSKLLELSESDLVDDEPIRGDDCISIQIGCSNIHVHHINCGPGHGISVGGLGKDRSVACVSNIIVEKVSLQNTLAGARIKTWQGGIGLVKNISFSNIQVSNVKYPIIIDQFYCDKHICKNQTEAVAISGVRYDQIIGSYTVQPIYLACSSNVPCIDVDLINIQLKPSQGYTSFKQALCWNSYGKSQAPLVPSSIDYCLRRDGGFFKRTSRSSHEHVC</sequence>
<feature type="compositionally biased region" description="Basic and acidic residues" evidence="7">
    <location>
        <begin position="235"/>
        <end position="244"/>
    </location>
</feature>
<evidence type="ECO:0000256" key="3">
    <source>
        <dbReference type="ARBA" id="ARBA00022512"/>
    </source>
</evidence>
<dbReference type="Proteomes" id="UP000467840">
    <property type="component" value="Chromosome 13"/>
</dbReference>
<comment type="similarity">
    <text evidence="2 6">Belongs to the glycosyl hydrolase 28 family.</text>
</comment>
<dbReference type="Pfam" id="PF00295">
    <property type="entry name" value="Glyco_hydro_28"/>
    <property type="match status" value="1"/>
</dbReference>
<comment type="caution">
    <text evidence="8">The sequence shown here is derived from an EMBL/GenBank/DDBJ whole genome shotgun (WGS) entry which is preliminary data.</text>
</comment>
<dbReference type="Gene3D" id="2.160.20.10">
    <property type="entry name" value="Single-stranded right-handed beta-helix, Pectin lyase-like"/>
    <property type="match status" value="1"/>
</dbReference>
<evidence type="ECO:0000256" key="4">
    <source>
        <dbReference type="ARBA" id="ARBA00022801"/>
    </source>
</evidence>
<dbReference type="PANTHER" id="PTHR35317:SF11">
    <property type="entry name" value="CCHC-TYPE DOMAIN-CONTAINING PROTEIN"/>
    <property type="match status" value="1"/>
</dbReference>
<evidence type="ECO:0000256" key="7">
    <source>
        <dbReference type="SAM" id="MobiDB-lite"/>
    </source>
</evidence>
<dbReference type="InterPro" id="IPR012334">
    <property type="entry name" value="Pectin_lyas_fold"/>
</dbReference>
<evidence type="ECO:0000313" key="9">
    <source>
        <dbReference type="Proteomes" id="UP000467840"/>
    </source>
</evidence>
<keyword evidence="4 6" id="KW-0378">Hydrolase</keyword>
<evidence type="ECO:0000256" key="2">
    <source>
        <dbReference type="ARBA" id="ARBA00008834"/>
    </source>
</evidence>
<evidence type="ECO:0000256" key="5">
    <source>
        <dbReference type="ARBA" id="ARBA00023295"/>
    </source>
</evidence>
<dbReference type="InterPro" id="IPR000743">
    <property type="entry name" value="Glyco_hydro_28"/>
</dbReference>
<reference evidence="8 9" key="1">
    <citation type="journal article" date="2020" name="Mol. Plant">
        <title>The Chromosome-Based Rubber Tree Genome Provides New Insights into Spurge Genome Evolution and Rubber Biosynthesis.</title>
        <authorList>
            <person name="Liu J."/>
            <person name="Shi C."/>
            <person name="Shi C.C."/>
            <person name="Li W."/>
            <person name="Zhang Q.J."/>
            <person name="Zhang Y."/>
            <person name="Li K."/>
            <person name="Lu H.F."/>
            <person name="Shi C."/>
            <person name="Zhu S.T."/>
            <person name="Xiao Z.Y."/>
            <person name="Nan H."/>
            <person name="Yue Y."/>
            <person name="Zhu X.G."/>
            <person name="Wu Y."/>
            <person name="Hong X.N."/>
            <person name="Fan G.Y."/>
            <person name="Tong Y."/>
            <person name="Zhang D."/>
            <person name="Mao C.L."/>
            <person name="Liu Y.L."/>
            <person name="Hao S.J."/>
            <person name="Liu W.Q."/>
            <person name="Lv M.Q."/>
            <person name="Zhang H.B."/>
            <person name="Liu Y."/>
            <person name="Hu-Tang G.R."/>
            <person name="Wang J.P."/>
            <person name="Wang J.H."/>
            <person name="Sun Y.H."/>
            <person name="Ni S.B."/>
            <person name="Chen W.B."/>
            <person name="Zhang X.C."/>
            <person name="Jiao Y.N."/>
            <person name="Eichler E.E."/>
            <person name="Li G.H."/>
            <person name="Liu X."/>
            <person name="Gao L.Z."/>
        </authorList>
    </citation>
    <scope>NUCLEOTIDE SEQUENCE [LARGE SCALE GENOMIC DNA]</scope>
    <source>
        <strain evidence="9">cv. GT1</strain>
        <tissue evidence="8">Leaf</tissue>
    </source>
</reference>
<keyword evidence="3" id="KW-0134">Cell wall</keyword>